<name>A0A8E2DIG9_9APHY</name>
<accession>A0A8E2DIG9</accession>
<dbReference type="AlphaFoldDB" id="A0A8E2DIG9"/>
<dbReference type="OrthoDB" id="3023692at2759"/>
<evidence type="ECO:0000313" key="1">
    <source>
        <dbReference type="EMBL" id="OCH89290.1"/>
    </source>
</evidence>
<proteinExistence type="predicted"/>
<evidence type="ECO:0000313" key="2">
    <source>
        <dbReference type="Proteomes" id="UP000250043"/>
    </source>
</evidence>
<gene>
    <name evidence="1" type="ORF">OBBRIDRAFT_835924</name>
</gene>
<reference evidence="1 2" key="1">
    <citation type="submission" date="2016-07" db="EMBL/GenBank/DDBJ databases">
        <title>Draft genome of the white-rot fungus Obba rivulosa 3A-2.</title>
        <authorList>
            <consortium name="DOE Joint Genome Institute"/>
            <person name="Miettinen O."/>
            <person name="Riley R."/>
            <person name="Acob R."/>
            <person name="Barry K."/>
            <person name="Cullen D."/>
            <person name="De Vries R."/>
            <person name="Hainaut M."/>
            <person name="Hatakka A."/>
            <person name="Henrissat B."/>
            <person name="Hilden K."/>
            <person name="Kuo R."/>
            <person name="Labutti K."/>
            <person name="Lipzen A."/>
            <person name="Makela M.R."/>
            <person name="Sandor L."/>
            <person name="Spatafora J.W."/>
            <person name="Grigoriev I.V."/>
            <person name="Hibbett D.S."/>
        </authorList>
    </citation>
    <scope>NUCLEOTIDE SEQUENCE [LARGE SCALE GENOMIC DNA]</scope>
    <source>
        <strain evidence="1 2">3A-2</strain>
    </source>
</reference>
<protein>
    <submittedName>
        <fullName evidence="1">Uncharacterized protein</fullName>
    </submittedName>
</protein>
<dbReference type="EMBL" id="KV722430">
    <property type="protein sequence ID" value="OCH89290.1"/>
    <property type="molecule type" value="Genomic_DNA"/>
</dbReference>
<sequence>MEFCSHIFGPTDEAMHASVVARLDPALTSPSGPILLGDAVDKLIGEDDVEGRLVLRKLNARKPIHNMYNPADDFTTEVLYGFRAVLEKGSLELRAA</sequence>
<keyword evidence="2" id="KW-1185">Reference proteome</keyword>
<organism evidence="1 2">
    <name type="scientific">Obba rivulosa</name>
    <dbReference type="NCBI Taxonomy" id="1052685"/>
    <lineage>
        <taxon>Eukaryota</taxon>
        <taxon>Fungi</taxon>
        <taxon>Dikarya</taxon>
        <taxon>Basidiomycota</taxon>
        <taxon>Agaricomycotina</taxon>
        <taxon>Agaricomycetes</taxon>
        <taxon>Polyporales</taxon>
        <taxon>Gelatoporiaceae</taxon>
        <taxon>Obba</taxon>
    </lineage>
</organism>
<dbReference type="Proteomes" id="UP000250043">
    <property type="component" value="Unassembled WGS sequence"/>
</dbReference>